<evidence type="ECO:0000256" key="4">
    <source>
        <dbReference type="ARBA" id="ARBA00022729"/>
    </source>
</evidence>
<name>A0ABM1L6M5_GEKJA</name>
<dbReference type="InterPro" id="IPR000068">
    <property type="entry name" value="GPCR_3_Ca_sens_rcpt-rel"/>
</dbReference>
<dbReference type="InterPro" id="IPR028082">
    <property type="entry name" value="Peripla_BP_I"/>
</dbReference>
<feature type="transmembrane region" description="Helical" evidence="11">
    <location>
        <begin position="533"/>
        <end position="556"/>
    </location>
</feature>
<feature type="transmembrane region" description="Helical" evidence="11">
    <location>
        <begin position="692"/>
        <end position="714"/>
    </location>
</feature>
<dbReference type="InterPro" id="IPR000337">
    <property type="entry name" value="GPCR_3"/>
</dbReference>
<keyword evidence="3 11" id="KW-0812">Transmembrane</keyword>
<dbReference type="GeneID" id="107122976"/>
<dbReference type="Gene3D" id="3.40.50.2300">
    <property type="match status" value="2"/>
</dbReference>
<dbReference type="InterPro" id="IPR017978">
    <property type="entry name" value="GPCR_3_C"/>
</dbReference>
<evidence type="ECO:0000256" key="7">
    <source>
        <dbReference type="ARBA" id="ARBA00023136"/>
    </source>
</evidence>
<dbReference type="PRINTS" id="PR01535">
    <property type="entry name" value="VOMERONASL2R"/>
</dbReference>
<keyword evidence="4 12" id="KW-0732">Signal</keyword>
<comment type="subcellular location">
    <subcellularLocation>
        <location evidence="1">Cell membrane</location>
        <topology evidence="1">Multi-pass membrane protein</topology>
    </subcellularLocation>
</comment>
<evidence type="ECO:0000256" key="5">
    <source>
        <dbReference type="ARBA" id="ARBA00022989"/>
    </source>
</evidence>
<dbReference type="PRINTS" id="PR00248">
    <property type="entry name" value="GPCRMGR"/>
</dbReference>
<feature type="transmembrane region" description="Helical" evidence="11">
    <location>
        <begin position="726"/>
        <end position="746"/>
    </location>
</feature>
<feature type="transmembrane region" description="Helical" evidence="11">
    <location>
        <begin position="648"/>
        <end position="666"/>
    </location>
</feature>
<evidence type="ECO:0000313" key="15">
    <source>
        <dbReference type="RefSeq" id="XP_015281612.1"/>
    </source>
</evidence>
<evidence type="ECO:0000256" key="1">
    <source>
        <dbReference type="ARBA" id="ARBA00004651"/>
    </source>
</evidence>
<feature type="transmembrane region" description="Helical" evidence="11">
    <location>
        <begin position="603"/>
        <end position="628"/>
    </location>
</feature>
<evidence type="ECO:0000256" key="2">
    <source>
        <dbReference type="ARBA" id="ARBA00022475"/>
    </source>
</evidence>
<dbReference type="PANTHER" id="PTHR24061:SF599">
    <property type="entry name" value="G-PROTEIN COUPLED RECEPTORS FAMILY 3 PROFILE DOMAIN-CONTAINING PROTEIN"/>
    <property type="match status" value="1"/>
</dbReference>
<keyword evidence="14" id="KW-1185">Reference proteome</keyword>
<evidence type="ECO:0000256" key="10">
    <source>
        <dbReference type="ARBA" id="ARBA00023224"/>
    </source>
</evidence>
<feature type="transmembrane region" description="Helical" evidence="11">
    <location>
        <begin position="571"/>
        <end position="591"/>
    </location>
</feature>
<gene>
    <name evidence="15" type="primary">LOC107122976</name>
</gene>
<dbReference type="InterPro" id="IPR017979">
    <property type="entry name" value="GPCR_3_CS"/>
</dbReference>
<keyword evidence="8" id="KW-0675">Receptor</keyword>
<keyword evidence="2" id="KW-1003">Cell membrane</keyword>
<evidence type="ECO:0000256" key="8">
    <source>
        <dbReference type="ARBA" id="ARBA00023170"/>
    </source>
</evidence>
<dbReference type="InterPro" id="IPR011500">
    <property type="entry name" value="GPCR_3_9-Cys_dom"/>
</dbReference>
<feature type="signal peptide" evidence="12">
    <location>
        <begin position="1"/>
        <end position="19"/>
    </location>
</feature>
<reference evidence="15" key="1">
    <citation type="submission" date="2025-08" db="UniProtKB">
        <authorList>
            <consortium name="RefSeq"/>
        </authorList>
    </citation>
    <scope>IDENTIFICATION</scope>
</reference>
<evidence type="ECO:0000256" key="6">
    <source>
        <dbReference type="ARBA" id="ARBA00023040"/>
    </source>
</evidence>
<evidence type="ECO:0000256" key="11">
    <source>
        <dbReference type="SAM" id="Phobius"/>
    </source>
</evidence>
<protein>
    <submittedName>
        <fullName evidence="15">Vomeronasal type-2 receptor 26-like</fullName>
    </submittedName>
</protein>
<evidence type="ECO:0000256" key="12">
    <source>
        <dbReference type="SAM" id="SignalP"/>
    </source>
</evidence>
<accession>A0ABM1L6M5</accession>
<dbReference type="SUPFAM" id="SSF53822">
    <property type="entry name" value="Periplasmic binding protein-like I"/>
    <property type="match status" value="1"/>
</dbReference>
<evidence type="ECO:0000256" key="3">
    <source>
        <dbReference type="ARBA" id="ARBA00022692"/>
    </source>
</evidence>
<feature type="domain" description="G-protein coupled receptors family 3 profile" evidence="13">
    <location>
        <begin position="533"/>
        <end position="796"/>
    </location>
</feature>
<organism evidence="14 15">
    <name type="scientific">Gekko japonicus</name>
    <name type="common">Schlegel's Japanese gecko</name>
    <dbReference type="NCBI Taxonomy" id="146911"/>
    <lineage>
        <taxon>Eukaryota</taxon>
        <taxon>Metazoa</taxon>
        <taxon>Chordata</taxon>
        <taxon>Craniata</taxon>
        <taxon>Vertebrata</taxon>
        <taxon>Euteleostomi</taxon>
        <taxon>Lepidosauria</taxon>
        <taxon>Squamata</taxon>
        <taxon>Bifurcata</taxon>
        <taxon>Gekkota</taxon>
        <taxon>Gekkonidae</taxon>
        <taxon>Gekkoninae</taxon>
        <taxon>Gekko</taxon>
    </lineage>
</organism>
<feature type="transmembrane region" description="Helical" evidence="11">
    <location>
        <begin position="758"/>
        <end position="782"/>
    </location>
</feature>
<keyword evidence="6" id="KW-0297">G-protein coupled receptor</keyword>
<sequence length="798" mass="90373">MVSLMVLVLVLLDPSVYKANDAKCTISKPLSSLQKCYQEGDLIIGGISSLIYVISEIMDFSKLLNNMAYNMPFVLTNHYQHVLAMAFAVKKINENPQILPNVTLGFHIWNSYFNARETYRAMVELLSTKNRLVPNYKCDPQSNLIAVIGGLEAETSLYIANLLAIYNIPQLTYGSASVMNEKLSGLSVYQMVPNEVNQYRGILHLILHFRWTWIGLIAVDDERGERFQQALLPLFFQNGICLAFIEKILQVTTIDYYFTMMQDGWEKFDVVMESKANAVVLYGDSESISYMRWSIKFSETEFTTAKLKGKVYIMTIQMDLVSYYYQRNWDKVVLHGAISFIVHTNQPPGFQQFLKSRKPLWTEGDGFIRDFWEQAFLCHFSDSPLEKEFDKNCTGEEQLESLPADIFEMSMTGPSYSIYNAVYAIANALHALLSFCYGQRRMVETKKCNFRQPLWQTQPLSVCSGSCHPGYRKEMKEGEPFCCYGCIPCPEGKISDQKDLDDCITCREDEYSNKGHYQCIPKNFIFLSHEEPLGITLVTFVLSFSSITLLVLGIFIKHHSTPIVKANNRNLTYSLLICLLLCFLCALLFIGQPQGMSCLLQQSIFGMVFSVALSYVLAKTVMVVLAFLSIQPGSSLRKWVGKRVGNSIVISCSLFQAALCFAWLATSPPFPDVDIHSETEAIVLECKVGSVTMFYCVLAYMGFLAVSFVVSFMARKLPDSFNEAKFITFSLLVFCSVWISFVPTYLSTKGKSMVAVEIFSILASTAGLLGCIFTPKCFIIMLRPELNNREQLIRRKAN</sequence>
<dbReference type="CDD" id="cd15283">
    <property type="entry name" value="7tmC_V2R_pheromone"/>
    <property type="match status" value="1"/>
</dbReference>
<dbReference type="InterPro" id="IPR004073">
    <property type="entry name" value="GPCR_3_vmron_rcpt_2"/>
</dbReference>
<dbReference type="InterPro" id="IPR038550">
    <property type="entry name" value="GPCR_3_9-Cys_sf"/>
</dbReference>
<feature type="chain" id="PRO_5046848823" evidence="12">
    <location>
        <begin position="20"/>
        <end position="798"/>
    </location>
</feature>
<dbReference type="Pfam" id="PF07562">
    <property type="entry name" value="NCD3G"/>
    <property type="match status" value="1"/>
</dbReference>
<dbReference type="PROSITE" id="PS50259">
    <property type="entry name" value="G_PROTEIN_RECEP_F3_4"/>
    <property type="match status" value="1"/>
</dbReference>
<evidence type="ECO:0000256" key="9">
    <source>
        <dbReference type="ARBA" id="ARBA00023180"/>
    </source>
</evidence>
<dbReference type="Gene3D" id="2.10.50.30">
    <property type="entry name" value="GPCR, family 3, nine cysteines domain"/>
    <property type="match status" value="1"/>
</dbReference>
<dbReference type="Proteomes" id="UP000694871">
    <property type="component" value="Unplaced"/>
</dbReference>
<evidence type="ECO:0000313" key="14">
    <source>
        <dbReference type="Proteomes" id="UP000694871"/>
    </source>
</evidence>
<keyword evidence="5 11" id="KW-1133">Transmembrane helix</keyword>
<keyword evidence="9" id="KW-0325">Glycoprotein</keyword>
<keyword evidence="7 11" id="KW-0472">Membrane</keyword>
<dbReference type="InterPro" id="IPR001828">
    <property type="entry name" value="ANF_lig-bd_rcpt"/>
</dbReference>
<dbReference type="PANTHER" id="PTHR24061">
    <property type="entry name" value="CALCIUM-SENSING RECEPTOR-RELATED"/>
    <property type="match status" value="1"/>
</dbReference>
<dbReference type="RefSeq" id="XP_015281612.1">
    <property type="nucleotide sequence ID" value="XM_015426126.1"/>
</dbReference>
<keyword evidence="10" id="KW-0807">Transducer</keyword>
<dbReference type="PROSITE" id="PS00981">
    <property type="entry name" value="G_PROTEIN_RECEP_F3_3"/>
    <property type="match status" value="1"/>
</dbReference>
<proteinExistence type="predicted"/>
<evidence type="ECO:0000259" key="13">
    <source>
        <dbReference type="PROSITE" id="PS50259"/>
    </source>
</evidence>
<dbReference type="Pfam" id="PF01094">
    <property type="entry name" value="ANF_receptor"/>
    <property type="match status" value="1"/>
</dbReference>
<dbReference type="Pfam" id="PF00003">
    <property type="entry name" value="7tm_3"/>
    <property type="match status" value="1"/>
</dbReference>